<evidence type="ECO:0000313" key="2">
    <source>
        <dbReference type="EMBL" id="MDQ0557439.1"/>
    </source>
</evidence>
<dbReference type="Pfam" id="PF13786">
    <property type="entry name" value="DUF4179"/>
    <property type="match status" value="1"/>
</dbReference>
<organism evidence="2 3">
    <name type="scientific">Paraclostridium ghonii</name>
    <dbReference type="NCBI Taxonomy" id="29358"/>
    <lineage>
        <taxon>Bacteria</taxon>
        <taxon>Bacillati</taxon>
        <taxon>Bacillota</taxon>
        <taxon>Clostridia</taxon>
        <taxon>Peptostreptococcales</taxon>
        <taxon>Peptostreptococcaceae</taxon>
        <taxon>Paraclostridium</taxon>
    </lineage>
</organism>
<evidence type="ECO:0000313" key="3">
    <source>
        <dbReference type="Proteomes" id="UP001232584"/>
    </source>
</evidence>
<dbReference type="InterPro" id="IPR025436">
    <property type="entry name" value="DUF4179"/>
</dbReference>
<dbReference type="Proteomes" id="UP001232584">
    <property type="component" value="Unassembled WGS sequence"/>
</dbReference>
<name>A0ABU0N395_9FIRM</name>
<accession>A0ABU0N395</accession>
<sequence length="308" mass="34391">MKVNNKKDNKKSKYVTGLKVASVAVLSVGVLGTTGIGQKAFANVNDFFYDIPSYLGINKNLDDYKKVVGESITKDGVTVSLNEVVVDKDQLIVTQTIKSKDKIQDGYASPNTKIFINGKEVKSDGGGGAERIDDNTVELFMYYKLDEKLTGDIDVKMEISSINFMKGEKEEAKQGSWTFEFKTNAKIVEDTKEAKLDSSFKLENGQTIKLDKFTSNNLGKEIEFSKDSNANDYDIVLRGKDNLGNNVEFMMGDNYEYNGNFIISDNGDINENAKELKLTAYAEKFSEDGRMKGDYQKVSDEFTIKLPK</sequence>
<feature type="domain" description="DUF4179" evidence="1">
    <location>
        <begin position="18"/>
        <end position="99"/>
    </location>
</feature>
<keyword evidence="3" id="KW-1185">Reference proteome</keyword>
<protein>
    <recommendedName>
        <fullName evidence="1">DUF4179 domain-containing protein</fullName>
    </recommendedName>
</protein>
<comment type="caution">
    <text evidence="2">The sequence shown here is derived from an EMBL/GenBank/DDBJ whole genome shotgun (WGS) entry which is preliminary data.</text>
</comment>
<proteinExistence type="predicted"/>
<dbReference type="RefSeq" id="WP_307508458.1">
    <property type="nucleotide sequence ID" value="NZ_BAAACE010000009.1"/>
</dbReference>
<gene>
    <name evidence="2" type="ORF">QOZ92_002568</name>
</gene>
<evidence type="ECO:0000259" key="1">
    <source>
        <dbReference type="Pfam" id="PF13786"/>
    </source>
</evidence>
<reference evidence="2 3" key="1">
    <citation type="submission" date="2023-07" db="EMBL/GenBank/DDBJ databases">
        <title>Genomic Encyclopedia of Type Strains, Phase IV (KMG-IV): sequencing the most valuable type-strain genomes for metagenomic binning, comparative biology and taxonomic classification.</title>
        <authorList>
            <person name="Goeker M."/>
        </authorList>
    </citation>
    <scope>NUCLEOTIDE SEQUENCE [LARGE SCALE GENOMIC DNA]</scope>
    <source>
        <strain evidence="2 3">DSM 15049</strain>
    </source>
</reference>
<dbReference type="EMBL" id="JAUSWG010000011">
    <property type="protein sequence ID" value="MDQ0557439.1"/>
    <property type="molecule type" value="Genomic_DNA"/>
</dbReference>
<dbReference type="Gene3D" id="2.60.40.1630">
    <property type="entry name" value="bacillus anthracis domain"/>
    <property type="match status" value="1"/>
</dbReference>